<dbReference type="InterPro" id="IPR037187">
    <property type="entry name" value="DnaK_N"/>
</dbReference>
<dbReference type="Gene3D" id="1.20.120.910">
    <property type="entry name" value="DksA, coiled-coil domain"/>
    <property type="match status" value="1"/>
</dbReference>
<evidence type="ECO:0000256" key="3">
    <source>
        <dbReference type="ARBA" id="ARBA00022833"/>
    </source>
</evidence>
<proteinExistence type="predicted"/>
<dbReference type="SUPFAM" id="SSF57716">
    <property type="entry name" value="Glucocorticoid receptor-like (DNA-binding domain)"/>
    <property type="match status" value="1"/>
</dbReference>
<reference evidence="7 8" key="1">
    <citation type="submission" date="2018-08" db="EMBL/GenBank/DDBJ databases">
        <title>Paenibacillus sp. M4BSY-1, whole genome shotgun sequence.</title>
        <authorList>
            <person name="Tuo L."/>
        </authorList>
    </citation>
    <scope>NUCLEOTIDE SEQUENCE [LARGE SCALE GENOMIC DNA]</scope>
    <source>
        <strain evidence="7 8">M4BSY-1</strain>
    </source>
</reference>
<comment type="caution">
    <text evidence="7">The sequence shown here is derived from an EMBL/GenBank/DDBJ whole genome shotgun (WGS) entry which is preliminary data.</text>
</comment>
<evidence type="ECO:0000256" key="5">
    <source>
        <dbReference type="SAM" id="MobiDB-lite"/>
    </source>
</evidence>
<keyword evidence="8" id="KW-1185">Reference proteome</keyword>
<name>A0A371PPS1_9BACL</name>
<dbReference type="NCBIfam" id="TIGR02890">
    <property type="entry name" value="bacill_yteA"/>
    <property type="match status" value="1"/>
</dbReference>
<protein>
    <submittedName>
        <fullName evidence="7">Molecular chaperone DnaK</fullName>
    </submittedName>
</protein>
<dbReference type="PROSITE" id="PS51128">
    <property type="entry name" value="ZF_DKSA_2"/>
    <property type="match status" value="1"/>
</dbReference>
<dbReference type="EMBL" id="QUBQ01000001">
    <property type="protein sequence ID" value="REK77837.1"/>
    <property type="molecule type" value="Genomic_DNA"/>
</dbReference>
<sequence>MSYPSSPQLALLRMRLQDEHRDIESRLIQNQHYGKEDSLRDESGELSPIDNHPADLATELYEREKDISLLEQEELHLRRIEAALDAMDKGSYGVCVVCGEPIPFERLDAVPDTLYCVSHAPRDIVSDSRPVEEIFLQPPFGRTSMDEHEDGYNGFDGEDAWQIVESWGNSDSPAMSENRNATDYEHIGIESQENDGYVEPLESFLATDITGRYVTVVRNREYEHYMQSNEGDHMLENEEDEPGF</sequence>
<evidence type="ECO:0000256" key="2">
    <source>
        <dbReference type="ARBA" id="ARBA00022771"/>
    </source>
</evidence>
<dbReference type="Pfam" id="PF01258">
    <property type="entry name" value="zf-dskA_traR"/>
    <property type="match status" value="1"/>
</dbReference>
<dbReference type="PANTHER" id="PTHR33823:SF4">
    <property type="entry name" value="GENERAL STRESS PROTEIN 16O"/>
    <property type="match status" value="1"/>
</dbReference>
<dbReference type="PANTHER" id="PTHR33823">
    <property type="entry name" value="RNA POLYMERASE-BINDING TRANSCRIPTION FACTOR DKSA-RELATED"/>
    <property type="match status" value="1"/>
</dbReference>
<evidence type="ECO:0000313" key="7">
    <source>
        <dbReference type="EMBL" id="REK77837.1"/>
    </source>
</evidence>
<feature type="region of interest" description="Disordered" evidence="5">
    <location>
        <begin position="27"/>
        <end position="51"/>
    </location>
</feature>
<dbReference type="GO" id="GO:0008270">
    <property type="term" value="F:zinc ion binding"/>
    <property type="evidence" value="ECO:0007669"/>
    <property type="project" value="UniProtKB-KW"/>
</dbReference>
<dbReference type="AlphaFoldDB" id="A0A371PPS1"/>
<evidence type="ECO:0000313" key="8">
    <source>
        <dbReference type="Proteomes" id="UP000261905"/>
    </source>
</evidence>
<feature type="zinc finger region" description="dksA C4-type" evidence="4">
    <location>
        <begin position="95"/>
        <end position="119"/>
    </location>
</feature>
<dbReference type="RefSeq" id="WP_116045731.1">
    <property type="nucleotide sequence ID" value="NZ_QUBQ01000001.1"/>
</dbReference>
<keyword evidence="2" id="KW-0863">Zinc-finger</keyword>
<dbReference type="SUPFAM" id="SSF109635">
    <property type="entry name" value="DnaK suppressor protein DksA, alpha-hairpin domain"/>
    <property type="match status" value="1"/>
</dbReference>
<dbReference type="OrthoDB" id="9811543at2"/>
<evidence type="ECO:0000259" key="6">
    <source>
        <dbReference type="Pfam" id="PF01258"/>
    </source>
</evidence>
<evidence type="ECO:0000256" key="4">
    <source>
        <dbReference type="PROSITE-ProRule" id="PRU00510"/>
    </source>
</evidence>
<organism evidence="7 8">
    <name type="scientific">Paenibacillus paeoniae</name>
    <dbReference type="NCBI Taxonomy" id="2292705"/>
    <lineage>
        <taxon>Bacteria</taxon>
        <taxon>Bacillati</taxon>
        <taxon>Bacillota</taxon>
        <taxon>Bacilli</taxon>
        <taxon>Bacillales</taxon>
        <taxon>Paenibacillaceae</taxon>
        <taxon>Paenibacillus</taxon>
    </lineage>
</organism>
<keyword evidence="3" id="KW-0862">Zinc</keyword>
<evidence type="ECO:0000256" key="1">
    <source>
        <dbReference type="ARBA" id="ARBA00022723"/>
    </source>
</evidence>
<gene>
    <name evidence="7" type="ORF">DX130_04235</name>
</gene>
<feature type="compositionally biased region" description="Basic and acidic residues" evidence="5">
    <location>
        <begin position="33"/>
        <end position="43"/>
    </location>
</feature>
<dbReference type="Proteomes" id="UP000261905">
    <property type="component" value="Unassembled WGS sequence"/>
</dbReference>
<accession>A0A371PPS1</accession>
<dbReference type="InterPro" id="IPR000962">
    <property type="entry name" value="Znf_DskA_TraR"/>
</dbReference>
<feature type="domain" description="Zinc finger DksA/TraR C4-type" evidence="6">
    <location>
        <begin position="90"/>
        <end position="118"/>
    </location>
</feature>
<keyword evidence="1" id="KW-0479">Metal-binding</keyword>
<dbReference type="InterPro" id="IPR014240">
    <property type="entry name" value="YteA"/>
</dbReference>